<reference evidence="9 12" key="2">
    <citation type="submission" date="2018-08" db="EMBL/GenBank/DDBJ databases">
        <title>Murine metabolic-syndrome-specific gut microbial biobank.</title>
        <authorList>
            <person name="Liu C."/>
        </authorList>
    </citation>
    <scope>NUCLEOTIDE SEQUENCE [LARGE SCALE GENOMIC DNA]</scope>
    <source>
        <strain evidence="9 12">1XD21-27</strain>
    </source>
</reference>
<reference evidence="10 11" key="1">
    <citation type="submission" date="2018-08" db="EMBL/GenBank/DDBJ databases">
        <title>A genome reference for cultivated species of the human gut microbiota.</title>
        <authorList>
            <person name="Zou Y."/>
            <person name="Xue W."/>
            <person name="Luo G."/>
        </authorList>
    </citation>
    <scope>NUCLEOTIDE SEQUENCE [LARGE SCALE GENOMIC DNA]</scope>
    <source>
        <strain evidence="10 11">OM08-17AT</strain>
    </source>
</reference>
<accession>A0A364UPB2</accession>
<proteinExistence type="inferred from homology"/>
<dbReference type="RefSeq" id="WP_002465380.1">
    <property type="nucleotide sequence ID" value="NZ_CABMFV010000005.1"/>
</dbReference>
<dbReference type="Proteomes" id="UP000814367">
    <property type="component" value="Unassembled WGS sequence"/>
</dbReference>
<keyword evidence="6" id="KW-0411">Iron-sulfur</keyword>
<comment type="caution">
    <text evidence="10">The sequence shown here is derived from an EMBL/GenBank/DDBJ whole genome shotgun (WGS) entry which is preliminary data.</text>
</comment>
<dbReference type="EMBL" id="QSTD01000005">
    <property type="protein sequence ID" value="RGM29515.1"/>
    <property type="molecule type" value="Genomic_DNA"/>
</dbReference>
<dbReference type="GO" id="GO:0046872">
    <property type="term" value="F:metal ion binding"/>
    <property type="evidence" value="ECO:0007669"/>
    <property type="project" value="UniProtKB-KW"/>
</dbReference>
<comment type="function">
    <text evidence="7">Activation of anaerobic ribonucleoside-triphosphate reductase under anaerobic conditions by generation of an organic free radical, using S-adenosylmethionine and reduced flavodoxin as cosubstrates to produce 5'-deoxy-adenosine.</text>
</comment>
<comment type="cofactor">
    <cofactor evidence="1">
        <name>[4Fe-4S] cluster</name>
        <dbReference type="ChEBI" id="CHEBI:49883"/>
    </cofactor>
</comment>
<dbReference type="EC" id="1.97.1.-" evidence="7"/>
<dbReference type="EMBL" id="JAANHJ010000001">
    <property type="protein sequence ID" value="MCG6224668.1"/>
    <property type="molecule type" value="Genomic_DNA"/>
</dbReference>
<dbReference type="SFLD" id="SFLDF00299">
    <property type="entry name" value="anaerobic_ribonucleoside-triph"/>
    <property type="match status" value="1"/>
</dbReference>
<keyword evidence="7" id="KW-0560">Oxidoreductase</keyword>
<dbReference type="Gene3D" id="3.20.20.70">
    <property type="entry name" value="Aldolase class I"/>
    <property type="match status" value="1"/>
</dbReference>
<name>A0A364UPB2_STAWA</name>
<dbReference type="GO" id="GO:0043365">
    <property type="term" value="F:[formate-C-acetyltransferase]-activating enzyme activity"/>
    <property type="evidence" value="ECO:0007669"/>
    <property type="project" value="InterPro"/>
</dbReference>
<dbReference type="AlphaFoldDB" id="A0A364UPB2"/>
<dbReference type="Pfam" id="PF13353">
    <property type="entry name" value="Fer4_12"/>
    <property type="match status" value="1"/>
</dbReference>
<keyword evidence="13" id="KW-1185">Reference proteome</keyword>
<dbReference type="SFLD" id="SFLDG01063">
    <property type="entry name" value="activating_enzymes__group_1"/>
    <property type="match status" value="1"/>
</dbReference>
<evidence type="ECO:0000256" key="6">
    <source>
        <dbReference type="ARBA" id="ARBA00023014"/>
    </source>
</evidence>
<evidence type="ECO:0000313" key="8">
    <source>
        <dbReference type="EMBL" id="MCG6224668.1"/>
    </source>
</evidence>
<evidence type="ECO:0000256" key="3">
    <source>
        <dbReference type="ARBA" id="ARBA00022691"/>
    </source>
</evidence>
<dbReference type="SUPFAM" id="SSF102114">
    <property type="entry name" value="Radical SAM enzymes"/>
    <property type="match status" value="1"/>
</dbReference>
<evidence type="ECO:0000313" key="12">
    <source>
        <dbReference type="Proteomes" id="UP000481807"/>
    </source>
</evidence>
<evidence type="ECO:0000256" key="1">
    <source>
        <dbReference type="ARBA" id="ARBA00001966"/>
    </source>
</evidence>
<evidence type="ECO:0000313" key="11">
    <source>
        <dbReference type="Proteomes" id="UP000261016"/>
    </source>
</evidence>
<reference evidence="8 13" key="3">
    <citation type="submission" date="2020-03" db="EMBL/GenBank/DDBJ databases">
        <title>Comparative genetics of Staphylococcus warneri persistents from caprine mastitis.</title>
        <authorList>
            <person name="Franca C.A."/>
            <person name="Rosa D.S."/>
            <person name="Silva A."/>
            <person name="Rodrigues D.L.N."/>
            <person name="Santos R.G."/>
            <person name="Castillo R.E.H."/>
            <person name="Moreira M.A.S."/>
            <person name="Lima M.C."/>
            <person name="Gouveia G.V."/>
            <person name="Gouveia J.J.S."/>
            <person name="Souza R.F.S."/>
            <person name="Bertram B."/>
            <person name="Azevedo V."/>
            <person name="Costa M."/>
        </authorList>
    </citation>
    <scope>NUCLEOTIDE SEQUENCE [LARGE SCALE GENOMIC DNA]</scope>
    <source>
        <strain evidence="8 13">Cap 9.2</strain>
    </source>
</reference>
<dbReference type="GO" id="GO:0051539">
    <property type="term" value="F:4 iron, 4 sulfur cluster binding"/>
    <property type="evidence" value="ECO:0007669"/>
    <property type="project" value="UniProtKB-KW"/>
</dbReference>
<gene>
    <name evidence="10" type="primary">nrdG</name>
    <name evidence="9" type="ORF">D3Z30_09845</name>
    <name evidence="10" type="ORF">DXC19_09835</name>
    <name evidence="8" type="ORF">G8J23_01385</name>
</gene>
<dbReference type="SFLD" id="SFLDS00029">
    <property type="entry name" value="Radical_SAM"/>
    <property type="match status" value="1"/>
</dbReference>
<dbReference type="InterPro" id="IPR013785">
    <property type="entry name" value="Aldolase_TIM"/>
</dbReference>
<comment type="similarity">
    <text evidence="7">Belongs to the organic radical-activating enzymes family.</text>
</comment>
<keyword evidence="2" id="KW-0004">4Fe-4S</keyword>
<evidence type="ECO:0000256" key="4">
    <source>
        <dbReference type="ARBA" id="ARBA00022723"/>
    </source>
</evidence>
<dbReference type="PIRSF" id="PIRSF000368">
    <property type="entry name" value="NrdG"/>
    <property type="match status" value="1"/>
</dbReference>
<evidence type="ECO:0000256" key="2">
    <source>
        <dbReference type="ARBA" id="ARBA00022485"/>
    </source>
</evidence>
<evidence type="ECO:0000313" key="13">
    <source>
        <dbReference type="Proteomes" id="UP000814367"/>
    </source>
</evidence>
<dbReference type="EMBL" id="QXWP01000005">
    <property type="protein sequence ID" value="NBH31284.1"/>
    <property type="molecule type" value="Genomic_DNA"/>
</dbReference>
<dbReference type="InterPro" id="IPR007197">
    <property type="entry name" value="rSAM"/>
</dbReference>
<keyword evidence="3" id="KW-0949">S-adenosyl-L-methionine</keyword>
<dbReference type="InterPro" id="IPR034457">
    <property type="entry name" value="Organic_radical-activating"/>
</dbReference>
<dbReference type="Proteomes" id="UP000261016">
    <property type="component" value="Unassembled WGS sequence"/>
</dbReference>
<organism evidence="10 11">
    <name type="scientific">Staphylococcus warneri</name>
    <dbReference type="NCBI Taxonomy" id="1292"/>
    <lineage>
        <taxon>Bacteria</taxon>
        <taxon>Bacillati</taxon>
        <taxon>Bacillota</taxon>
        <taxon>Bacilli</taxon>
        <taxon>Bacillales</taxon>
        <taxon>Staphylococcaceae</taxon>
        <taxon>Staphylococcus</taxon>
    </lineage>
</organism>
<keyword evidence="4" id="KW-0479">Metal-binding</keyword>
<dbReference type="Proteomes" id="UP000481807">
    <property type="component" value="Unassembled WGS sequence"/>
</dbReference>
<dbReference type="InterPro" id="IPR058240">
    <property type="entry name" value="rSAM_sf"/>
</dbReference>
<evidence type="ECO:0000256" key="5">
    <source>
        <dbReference type="ARBA" id="ARBA00023004"/>
    </source>
</evidence>
<keyword evidence="5" id="KW-0408">Iron</keyword>
<dbReference type="PANTHER" id="PTHR30352">
    <property type="entry name" value="PYRUVATE FORMATE-LYASE-ACTIVATING ENZYME"/>
    <property type="match status" value="1"/>
</dbReference>
<dbReference type="PANTHER" id="PTHR30352:SF2">
    <property type="entry name" value="ANAEROBIC RIBONUCLEOSIDE-TRIPHOSPHATE REDUCTASE-ACTIVATING PROTEIN"/>
    <property type="match status" value="1"/>
</dbReference>
<dbReference type="InterPro" id="IPR012837">
    <property type="entry name" value="NrdG"/>
</dbReference>
<evidence type="ECO:0000256" key="7">
    <source>
        <dbReference type="PIRNR" id="PIRNR000368"/>
    </source>
</evidence>
<evidence type="ECO:0000313" key="10">
    <source>
        <dbReference type="EMBL" id="RGM29515.1"/>
    </source>
</evidence>
<dbReference type="NCBIfam" id="TIGR02491">
    <property type="entry name" value="NrdG"/>
    <property type="match status" value="1"/>
</dbReference>
<dbReference type="GO" id="GO:0004748">
    <property type="term" value="F:ribonucleoside-diphosphate reductase activity, thioredoxin disulfide as acceptor"/>
    <property type="evidence" value="ECO:0007669"/>
    <property type="project" value="TreeGrafter"/>
</dbReference>
<protein>
    <recommendedName>
        <fullName evidence="7">Anaerobic ribonucleoside-triphosphate reductase-activating protein</fullName>
        <ecNumber evidence="7">1.97.1.-</ecNumber>
    </recommendedName>
</protein>
<sequence>MNPILEIEHGQGYIAKIETHSFVDGEGVRCSVYVSGCPFQCLDCYNKAAQHFKYGEPFTEKILQEIISYCEQSYISGLSILGGEPFCNLDVTLKLVQAFRQRFGQTKTIWVWTGFQFEYLSQDKGLRFELLESVDVLVDGMFITQLYRPNLPYKGSLNQRVIDVSTSLQRQQLSEYICSGPSTSNSF</sequence>
<dbReference type="SFLD" id="SFLDG01066">
    <property type="entry name" value="organic_radical-activating_enz"/>
    <property type="match status" value="1"/>
</dbReference>
<evidence type="ECO:0000313" key="9">
    <source>
        <dbReference type="EMBL" id="NBH31284.1"/>
    </source>
</evidence>